<dbReference type="InParanoid" id="B3MT54"/>
<dbReference type="KEGG" id="dan:6505937"/>
<keyword evidence="1" id="KW-0175">Coiled coil</keyword>
<evidence type="ECO:0000313" key="3">
    <source>
        <dbReference type="EMBL" id="EDV30444.1"/>
    </source>
</evidence>
<evidence type="ECO:0000313" key="4">
    <source>
        <dbReference type="Proteomes" id="UP000007801"/>
    </source>
</evidence>
<dbReference type="CTD" id="54927"/>
<dbReference type="Proteomes" id="UP000007801">
    <property type="component" value="Unassembled WGS sequence"/>
</dbReference>
<dbReference type="PANTHER" id="PTHR21588:SF18">
    <property type="entry name" value="MICOS COMPLEX SUBUNIT MIC19"/>
    <property type="match status" value="1"/>
</dbReference>
<dbReference type="GO" id="GO:0042407">
    <property type="term" value="P:cristae formation"/>
    <property type="evidence" value="ECO:0007669"/>
    <property type="project" value="EnsemblMetazoa"/>
</dbReference>
<dbReference type="eggNOG" id="KOG4083">
    <property type="taxonomic scope" value="Eukaryota"/>
</dbReference>
<dbReference type="FunCoup" id="B3MT54">
    <property type="interactions" value="172"/>
</dbReference>
<dbReference type="InterPro" id="IPR052632">
    <property type="entry name" value="MICOS_subunit_Mic19"/>
</dbReference>
<evidence type="ECO:0000256" key="1">
    <source>
        <dbReference type="SAM" id="Coils"/>
    </source>
</evidence>
<gene>
    <name evidence="3" type="primary">Dana\GF23295</name>
    <name evidence="3" type="synonym">dana_GLEANR_7950</name>
    <name evidence="3" type="ORF">GF23295</name>
</gene>
<dbReference type="GO" id="GO:0061617">
    <property type="term" value="C:MICOS complex"/>
    <property type="evidence" value="ECO:0007669"/>
    <property type="project" value="EnsemblMetazoa"/>
</dbReference>
<name>B3MT54_DROAN</name>
<dbReference type="GO" id="GO:0008053">
    <property type="term" value="P:mitochondrial fusion"/>
    <property type="evidence" value="ECO:0007669"/>
    <property type="project" value="EnsemblMetazoa"/>
</dbReference>
<dbReference type="STRING" id="7217.B3MT54"/>
<dbReference type="HOGENOM" id="CLU_121103_0_0_1"/>
<dbReference type="GeneID" id="6505937"/>
<dbReference type="OMA" id="DVQRQMN"/>
<feature type="compositionally biased region" description="Basic and acidic residues" evidence="2">
    <location>
        <begin position="43"/>
        <end position="55"/>
    </location>
</feature>
<reference evidence="3 4" key="1">
    <citation type="journal article" date="2007" name="Nature">
        <title>Evolution of genes and genomes on the Drosophila phylogeny.</title>
        <authorList>
            <consortium name="Drosophila 12 Genomes Consortium"/>
            <person name="Clark A.G."/>
            <person name="Eisen M.B."/>
            <person name="Smith D.R."/>
            <person name="Bergman C.M."/>
            <person name="Oliver B."/>
            <person name="Markow T.A."/>
            <person name="Kaufman T.C."/>
            <person name="Kellis M."/>
            <person name="Gelbart W."/>
            <person name="Iyer V.N."/>
            <person name="Pollard D.A."/>
            <person name="Sackton T.B."/>
            <person name="Larracuente A.M."/>
            <person name="Singh N.D."/>
            <person name="Abad J.P."/>
            <person name="Abt D.N."/>
            <person name="Adryan B."/>
            <person name="Aguade M."/>
            <person name="Akashi H."/>
            <person name="Anderson W.W."/>
            <person name="Aquadro C.F."/>
            <person name="Ardell D.H."/>
            <person name="Arguello R."/>
            <person name="Artieri C.G."/>
            <person name="Barbash D.A."/>
            <person name="Barker D."/>
            <person name="Barsanti P."/>
            <person name="Batterham P."/>
            <person name="Batzoglou S."/>
            <person name="Begun D."/>
            <person name="Bhutkar A."/>
            <person name="Blanco E."/>
            <person name="Bosak S.A."/>
            <person name="Bradley R.K."/>
            <person name="Brand A.D."/>
            <person name="Brent M.R."/>
            <person name="Brooks A.N."/>
            <person name="Brown R.H."/>
            <person name="Butlin R.K."/>
            <person name="Caggese C."/>
            <person name="Calvi B.R."/>
            <person name="Bernardo de Carvalho A."/>
            <person name="Caspi A."/>
            <person name="Castrezana S."/>
            <person name="Celniker S.E."/>
            <person name="Chang J.L."/>
            <person name="Chapple C."/>
            <person name="Chatterji S."/>
            <person name="Chinwalla A."/>
            <person name="Civetta A."/>
            <person name="Clifton S.W."/>
            <person name="Comeron J.M."/>
            <person name="Costello J.C."/>
            <person name="Coyne J.A."/>
            <person name="Daub J."/>
            <person name="David R.G."/>
            <person name="Delcher A.L."/>
            <person name="Delehaunty K."/>
            <person name="Do C.B."/>
            <person name="Ebling H."/>
            <person name="Edwards K."/>
            <person name="Eickbush T."/>
            <person name="Evans J.D."/>
            <person name="Filipski A."/>
            <person name="Findeiss S."/>
            <person name="Freyhult E."/>
            <person name="Fulton L."/>
            <person name="Fulton R."/>
            <person name="Garcia A.C."/>
            <person name="Gardiner A."/>
            <person name="Garfield D.A."/>
            <person name="Garvin B.E."/>
            <person name="Gibson G."/>
            <person name="Gilbert D."/>
            <person name="Gnerre S."/>
            <person name="Godfrey J."/>
            <person name="Good R."/>
            <person name="Gotea V."/>
            <person name="Gravely B."/>
            <person name="Greenberg A.J."/>
            <person name="Griffiths-Jones S."/>
            <person name="Gross S."/>
            <person name="Guigo R."/>
            <person name="Gustafson E.A."/>
            <person name="Haerty W."/>
            <person name="Hahn M.W."/>
            <person name="Halligan D.L."/>
            <person name="Halpern A.L."/>
            <person name="Halter G.M."/>
            <person name="Han M.V."/>
            <person name="Heger A."/>
            <person name="Hillier L."/>
            <person name="Hinrichs A.S."/>
            <person name="Holmes I."/>
            <person name="Hoskins R.A."/>
            <person name="Hubisz M.J."/>
            <person name="Hultmark D."/>
            <person name="Huntley M.A."/>
            <person name="Jaffe D.B."/>
            <person name="Jagadeeshan S."/>
            <person name="Jeck W.R."/>
            <person name="Johnson J."/>
            <person name="Jones C.D."/>
            <person name="Jordan W.C."/>
            <person name="Karpen G.H."/>
            <person name="Kataoka E."/>
            <person name="Keightley P.D."/>
            <person name="Kheradpour P."/>
            <person name="Kirkness E.F."/>
            <person name="Koerich L.B."/>
            <person name="Kristiansen K."/>
            <person name="Kudrna D."/>
            <person name="Kulathinal R.J."/>
            <person name="Kumar S."/>
            <person name="Kwok R."/>
            <person name="Lander E."/>
            <person name="Langley C.H."/>
            <person name="Lapoint R."/>
            <person name="Lazzaro B.P."/>
            <person name="Lee S.J."/>
            <person name="Levesque L."/>
            <person name="Li R."/>
            <person name="Lin C.F."/>
            <person name="Lin M.F."/>
            <person name="Lindblad-Toh K."/>
            <person name="Llopart A."/>
            <person name="Long M."/>
            <person name="Low L."/>
            <person name="Lozovsky E."/>
            <person name="Lu J."/>
            <person name="Luo M."/>
            <person name="Machado C.A."/>
            <person name="Makalowski W."/>
            <person name="Marzo M."/>
            <person name="Matsuda M."/>
            <person name="Matzkin L."/>
            <person name="McAllister B."/>
            <person name="McBride C.S."/>
            <person name="McKernan B."/>
            <person name="McKernan K."/>
            <person name="Mendez-Lago M."/>
            <person name="Minx P."/>
            <person name="Mollenhauer M.U."/>
            <person name="Montooth K."/>
            <person name="Mount S.M."/>
            <person name="Mu X."/>
            <person name="Myers E."/>
            <person name="Negre B."/>
            <person name="Newfeld S."/>
            <person name="Nielsen R."/>
            <person name="Noor M.A."/>
            <person name="O'Grady P."/>
            <person name="Pachter L."/>
            <person name="Papaceit M."/>
            <person name="Parisi M.J."/>
            <person name="Parisi M."/>
            <person name="Parts L."/>
            <person name="Pedersen J.S."/>
            <person name="Pesole G."/>
            <person name="Phillippy A.M."/>
            <person name="Ponting C.P."/>
            <person name="Pop M."/>
            <person name="Porcelli D."/>
            <person name="Powell J.R."/>
            <person name="Prohaska S."/>
            <person name="Pruitt K."/>
            <person name="Puig M."/>
            <person name="Quesneville H."/>
            <person name="Ram K.R."/>
            <person name="Rand D."/>
            <person name="Rasmussen M.D."/>
            <person name="Reed L.K."/>
            <person name="Reenan R."/>
            <person name="Reily A."/>
            <person name="Remington K.A."/>
            <person name="Rieger T.T."/>
            <person name="Ritchie M.G."/>
            <person name="Robin C."/>
            <person name="Rogers Y.H."/>
            <person name="Rohde C."/>
            <person name="Rozas J."/>
            <person name="Rubenfield M.J."/>
            <person name="Ruiz A."/>
            <person name="Russo S."/>
            <person name="Salzberg S.L."/>
            <person name="Sanchez-Gracia A."/>
            <person name="Saranga D.J."/>
            <person name="Sato H."/>
            <person name="Schaeffer S.W."/>
            <person name="Schatz M.C."/>
            <person name="Schlenke T."/>
            <person name="Schwartz R."/>
            <person name="Segarra C."/>
            <person name="Singh R.S."/>
            <person name="Sirot L."/>
            <person name="Sirota M."/>
            <person name="Sisneros N.B."/>
            <person name="Smith C.D."/>
            <person name="Smith T.F."/>
            <person name="Spieth J."/>
            <person name="Stage D.E."/>
            <person name="Stark A."/>
            <person name="Stephan W."/>
            <person name="Strausberg R.L."/>
            <person name="Strempel S."/>
            <person name="Sturgill D."/>
            <person name="Sutton G."/>
            <person name="Sutton G.G."/>
            <person name="Tao W."/>
            <person name="Teichmann S."/>
            <person name="Tobari Y.N."/>
            <person name="Tomimura Y."/>
            <person name="Tsolas J.M."/>
            <person name="Valente V.L."/>
            <person name="Venter E."/>
            <person name="Venter J.C."/>
            <person name="Vicario S."/>
            <person name="Vieira F.G."/>
            <person name="Vilella A.J."/>
            <person name="Villasante A."/>
            <person name="Walenz B."/>
            <person name="Wang J."/>
            <person name="Wasserman M."/>
            <person name="Watts T."/>
            <person name="Wilson D."/>
            <person name="Wilson R.K."/>
            <person name="Wing R.A."/>
            <person name="Wolfner M.F."/>
            <person name="Wong A."/>
            <person name="Wong G.K."/>
            <person name="Wu C.I."/>
            <person name="Wu G."/>
            <person name="Yamamoto D."/>
            <person name="Yang H.P."/>
            <person name="Yang S.P."/>
            <person name="Yorke J.A."/>
            <person name="Yoshida K."/>
            <person name="Zdobnov E."/>
            <person name="Zhang P."/>
            <person name="Zhang Y."/>
            <person name="Zimin A.V."/>
            <person name="Baldwin J."/>
            <person name="Abdouelleil A."/>
            <person name="Abdulkadir J."/>
            <person name="Abebe A."/>
            <person name="Abera B."/>
            <person name="Abreu J."/>
            <person name="Acer S.C."/>
            <person name="Aftuck L."/>
            <person name="Alexander A."/>
            <person name="An P."/>
            <person name="Anderson E."/>
            <person name="Anderson S."/>
            <person name="Arachi H."/>
            <person name="Azer M."/>
            <person name="Bachantsang P."/>
            <person name="Barry A."/>
            <person name="Bayul T."/>
            <person name="Berlin A."/>
            <person name="Bessette D."/>
            <person name="Bloom T."/>
            <person name="Blye J."/>
            <person name="Boguslavskiy L."/>
            <person name="Bonnet C."/>
            <person name="Boukhgalter B."/>
            <person name="Bourzgui I."/>
            <person name="Brown A."/>
            <person name="Cahill P."/>
            <person name="Channer S."/>
            <person name="Cheshatsang Y."/>
            <person name="Chuda L."/>
            <person name="Citroen M."/>
            <person name="Collymore A."/>
            <person name="Cooke P."/>
            <person name="Costello M."/>
            <person name="D'Aco K."/>
            <person name="Daza R."/>
            <person name="De Haan G."/>
            <person name="DeGray S."/>
            <person name="DeMaso C."/>
            <person name="Dhargay N."/>
            <person name="Dooley K."/>
            <person name="Dooley E."/>
            <person name="Doricent M."/>
            <person name="Dorje P."/>
            <person name="Dorjee K."/>
            <person name="Dupes A."/>
            <person name="Elong R."/>
            <person name="Falk J."/>
            <person name="Farina A."/>
            <person name="Faro S."/>
            <person name="Ferguson D."/>
            <person name="Fisher S."/>
            <person name="Foley C.D."/>
            <person name="Franke A."/>
            <person name="Friedrich D."/>
            <person name="Gadbois L."/>
            <person name="Gearin G."/>
            <person name="Gearin C.R."/>
            <person name="Giannoukos G."/>
            <person name="Goode T."/>
            <person name="Graham J."/>
            <person name="Grandbois E."/>
            <person name="Grewal S."/>
            <person name="Gyaltsen K."/>
            <person name="Hafez N."/>
            <person name="Hagos B."/>
            <person name="Hall J."/>
            <person name="Henson C."/>
            <person name="Hollinger A."/>
            <person name="Honan T."/>
            <person name="Huard M.D."/>
            <person name="Hughes L."/>
            <person name="Hurhula B."/>
            <person name="Husby M.E."/>
            <person name="Kamat A."/>
            <person name="Kanga B."/>
            <person name="Kashin S."/>
            <person name="Khazanovich D."/>
            <person name="Kisner P."/>
            <person name="Lance K."/>
            <person name="Lara M."/>
            <person name="Lee W."/>
            <person name="Lennon N."/>
            <person name="Letendre F."/>
            <person name="LeVine R."/>
            <person name="Lipovsky A."/>
            <person name="Liu X."/>
            <person name="Liu J."/>
            <person name="Liu S."/>
            <person name="Lokyitsang T."/>
            <person name="Lokyitsang Y."/>
            <person name="Lubonja R."/>
            <person name="Lui A."/>
            <person name="MacDonald P."/>
            <person name="Magnisalis V."/>
            <person name="Maru K."/>
            <person name="Matthews C."/>
            <person name="McCusker W."/>
            <person name="McDonough S."/>
            <person name="Mehta T."/>
            <person name="Meldrim J."/>
            <person name="Meneus L."/>
            <person name="Mihai O."/>
            <person name="Mihalev A."/>
            <person name="Mihova T."/>
            <person name="Mittelman R."/>
            <person name="Mlenga V."/>
            <person name="Montmayeur A."/>
            <person name="Mulrain L."/>
            <person name="Navidi A."/>
            <person name="Naylor J."/>
            <person name="Negash T."/>
            <person name="Nguyen T."/>
            <person name="Nguyen N."/>
            <person name="Nicol R."/>
            <person name="Norbu C."/>
            <person name="Norbu N."/>
            <person name="Novod N."/>
            <person name="O'Neill B."/>
            <person name="Osman S."/>
            <person name="Markiewicz E."/>
            <person name="Oyono O.L."/>
            <person name="Patti C."/>
            <person name="Phunkhang P."/>
            <person name="Pierre F."/>
            <person name="Priest M."/>
            <person name="Raghuraman S."/>
            <person name="Rege F."/>
            <person name="Reyes R."/>
            <person name="Rise C."/>
            <person name="Rogov P."/>
            <person name="Ross K."/>
            <person name="Ryan E."/>
            <person name="Settipalli S."/>
            <person name="Shea T."/>
            <person name="Sherpa N."/>
            <person name="Shi L."/>
            <person name="Shih D."/>
            <person name="Sparrow T."/>
            <person name="Spaulding J."/>
            <person name="Stalker J."/>
            <person name="Stange-Thomann N."/>
            <person name="Stavropoulos S."/>
            <person name="Stone C."/>
            <person name="Strader C."/>
            <person name="Tesfaye S."/>
            <person name="Thomson T."/>
            <person name="Thoulutsang Y."/>
            <person name="Thoulutsang D."/>
            <person name="Topham K."/>
            <person name="Topping I."/>
            <person name="Tsamla T."/>
            <person name="Vassiliev H."/>
            <person name="Vo A."/>
            <person name="Wangchuk T."/>
            <person name="Wangdi T."/>
            <person name="Weiand M."/>
            <person name="Wilkinson J."/>
            <person name="Wilson A."/>
            <person name="Yadav S."/>
            <person name="Young G."/>
            <person name="Yu Q."/>
            <person name="Zembek L."/>
            <person name="Zhong D."/>
            <person name="Zimmer A."/>
            <person name="Zwirko Z."/>
            <person name="Jaffe D.B."/>
            <person name="Alvarez P."/>
            <person name="Brockman W."/>
            <person name="Butler J."/>
            <person name="Chin C."/>
            <person name="Gnerre S."/>
            <person name="Grabherr M."/>
            <person name="Kleber M."/>
            <person name="Mauceli E."/>
            <person name="MacCallum I."/>
        </authorList>
    </citation>
    <scope>NUCLEOTIDE SEQUENCE [LARGE SCALE GENOMIC DNA]</scope>
    <source>
        <strain evidence="4">Tucson 14024-0371.13</strain>
    </source>
</reference>
<dbReference type="AlphaFoldDB" id="B3MT54"/>
<evidence type="ECO:0000256" key="2">
    <source>
        <dbReference type="SAM" id="MobiDB-lite"/>
    </source>
</evidence>
<dbReference type="PANTHER" id="PTHR21588">
    <property type="entry name" value="COILED-COIL-HELIX-COILED-COIL-HELIX DOMAIN CONTAINING 6"/>
    <property type="match status" value="1"/>
</dbReference>
<proteinExistence type="predicted"/>
<feature type="region of interest" description="Disordered" evidence="2">
    <location>
        <begin position="1"/>
        <end position="79"/>
    </location>
</feature>
<keyword evidence="4" id="KW-1185">Reference proteome</keyword>
<dbReference type="PhylomeDB" id="B3MT54"/>
<protein>
    <recommendedName>
        <fullName evidence="5">MICOS complex subunit MIC19</fullName>
    </recommendedName>
</protein>
<dbReference type="OrthoDB" id="70030at2759"/>
<sequence length="228" mass="24250">MGARQSQSREPRSVSMENPTPAGVIDISDDVVKRLKAGISQQAREHSAAAEDTKPAAKAAAPKGPAKPVTSSPAAPAPASKAVYPAATPIYVQGGGHTISAADVQRQMNQELIKNDELWKERMVKLEENLKKTNTILEKEYANAVESVHKRFVSTAAAHKVPPCQDLKSQLLACYRAHPGETLKCMEEVTQFRQCVDAHRVKILDAPEAAPATATAAGKTAVPAAKAG</sequence>
<accession>B3MT54</accession>
<dbReference type="PROSITE" id="PS51808">
    <property type="entry name" value="CHCH"/>
    <property type="match status" value="1"/>
</dbReference>
<feature type="compositionally biased region" description="Low complexity" evidence="2">
    <location>
        <begin position="56"/>
        <end position="79"/>
    </location>
</feature>
<organism evidence="3 4">
    <name type="scientific">Drosophila ananassae</name>
    <name type="common">Fruit fly</name>
    <dbReference type="NCBI Taxonomy" id="7217"/>
    <lineage>
        <taxon>Eukaryota</taxon>
        <taxon>Metazoa</taxon>
        <taxon>Ecdysozoa</taxon>
        <taxon>Arthropoda</taxon>
        <taxon>Hexapoda</taxon>
        <taxon>Insecta</taxon>
        <taxon>Pterygota</taxon>
        <taxon>Neoptera</taxon>
        <taxon>Endopterygota</taxon>
        <taxon>Diptera</taxon>
        <taxon>Brachycera</taxon>
        <taxon>Muscomorpha</taxon>
        <taxon>Ephydroidea</taxon>
        <taxon>Drosophilidae</taxon>
        <taxon>Drosophila</taxon>
        <taxon>Sophophora</taxon>
    </lineage>
</organism>
<evidence type="ECO:0008006" key="5">
    <source>
        <dbReference type="Google" id="ProtNLM"/>
    </source>
</evidence>
<feature type="coiled-coil region" evidence="1">
    <location>
        <begin position="109"/>
        <end position="143"/>
    </location>
</feature>
<dbReference type="EMBL" id="CH902623">
    <property type="protein sequence ID" value="EDV30444.1"/>
    <property type="molecule type" value="Genomic_DNA"/>
</dbReference>